<dbReference type="SUPFAM" id="SSF81383">
    <property type="entry name" value="F-box domain"/>
    <property type="match status" value="1"/>
</dbReference>
<evidence type="ECO:0000259" key="2">
    <source>
        <dbReference type="Pfam" id="PF12937"/>
    </source>
</evidence>
<dbReference type="PANTHER" id="PTHR12874:SF28">
    <property type="entry name" value="F-BOX PROTEIN"/>
    <property type="match status" value="1"/>
</dbReference>
<comment type="function">
    <text evidence="1">Acts as a component of a SCF E3 ubiquitin ligase complexes.</text>
</comment>
<proteinExistence type="predicted"/>
<gene>
    <name evidence="3" type="ORF">FPE_LOCUS922</name>
</gene>
<dbReference type="EMBL" id="OU503036">
    <property type="protein sequence ID" value="CAI9753491.1"/>
    <property type="molecule type" value="Genomic_DNA"/>
</dbReference>
<comment type="subunit">
    <text evidence="1">Component of the SCF-type E3 ligase complex.</text>
</comment>
<dbReference type="Proteomes" id="UP000834106">
    <property type="component" value="Chromosome 1"/>
</dbReference>
<dbReference type="InterPro" id="IPR036047">
    <property type="entry name" value="F-box-like_dom_sf"/>
</dbReference>
<evidence type="ECO:0000256" key="1">
    <source>
        <dbReference type="RuleBase" id="RU369085"/>
    </source>
</evidence>
<dbReference type="GO" id="GO:0005737">
    <property type="term" value="C:cytoplasm"/>
    <property type="evidence" value="ECO:0007669"/>
    <property type="project" value="TreeGrafter"/>
</dbReference>
<comment type="subcellular location">
    <subcellularLocation>
        <location evidence="1">Nucleus</location>
    </subcellularLocation>
</comment>
<dbReference type="GO" id="GO:0016567">
    <property type="term" value="P:protein ubiquitination"/>
    <property type="evidence" value="ECO:0007669"/>
    <property type="project" value="UniProtKB-UniRule"/>
</dbReference>
<sequence>MEVNFQDSEEIVFALSFSDFPEDVQLCILSFLVPSELASFACTSKKFVSLCRDDQRLWFSMCDRRWGSCTLLKRWGHGKISYKELYRILSEYENLIGFWRQSGITNTVSVNSPPASLVYFEWGPFYITGSIISPSKNGSYEVIRSPFLWVSITSKGELVNYLDPDGRLDFTDDLLMDSETLGFLENELIQVNVSFMGKCHMVVEENLGSFGFGKVPSSGIVRGEDYQNVCGSPPDRLMSEIYQYLANRTSPSGNGVSRRLRRREKKKQERLRKWEPEHLVKIVNCSPTLARPLQGLWKGICEDMSLDFYLVSYDDIGGIACRKVGESSKPLSLLAPVFWSSSTKFIEPPLSPEEDHIYSNRMHPRPPAESYHSRDYLTCSDNGAVSHMLFINSSYDLVIPNLAGATTNPQQCEGRIWQYENGTFGFGFLRDNYIIDLKHIAKNGLLLDTIEPCND</sequence>
<organism evidence="3 4">
    <name type="scientific">Fraxinus pennsylvanica</name>
    <dbReference type="NCBI Taxonomy" id="56036"/>
    <lineage>
        <taxon>Eukaryota</taxon>
        <taxon>Viridiplantae</taxon>
        <taxon>Streptophyta</taxon>
        <taxon>Embryophyta</taxon>
        <taxon>Tracheophyta</taxon>
        <taxon>Spermatophyta</taxon>
        <taxon>Magnoliopsida</taxon>
        <taxon>eudicotyledons</taxon>
        <taxon>Gunneridae</taxon>
        <taxon>Pentapetalae</taxon>
        <taxon>asterids</taxon>
        <taxon>lamiids</taxon>
        <taxon>Lamiales</taxon>
        <taxon>Oleaceae</taxon>
        <taxon>Oleeae</taxon>
        <taxon>Fraxinus</taxon>
    </lineage>
</organism>
<dbReference type="GO" id="GO:0031146">
    <property type="term" value="P:SCF-dependent proteasomal ubiquitin-dependent protein catabolic process"/>
    <property type="evidence" value="ECO:0007669"/>
    <property type="project" value="UniProtKB-UniRule"/>
</dbReference>
<dbReference type="InterPro" id="IPR001810">
    <property type="entry name" value="F-box_dom"/>
</dbReference>
<keyword evidence="1" id="KW-0539">Nucleus</keyword>
<feature type="domain" description="F-box" evidence="2">
    <location>
        <begin position="18"/>
        <end position="63"/>
    </location>
</feature>
<dbReference type="Gene3D" id="1.20.1280.50">
    <property type="match status" value="1"/>
</dbReference>
<dbReference type="GO" id="GO:0019005">
    <property type="term" value="C:SCF ubiquitin ligase complex"/>
    <property type="evidence" value="ECO:0007669"/>
    <property type="project" value="UniProtKB-UniRule"/>
</dbReference>
<evidence type="ECO:0000313" key="4">
    <source>
        <dbReference type="Proteomes" id="UP000834106"/>
    </source>
</evidence>
<protein>
    <recommendedName>
        <fullName evidence="1">F-box protein</fullName>
    </recommendedName>
</protein>
<comment type="pathway">
    <text evidence="1">Protein modification; protein ubiquitination.</text>
</comment>
<dbReference type="AlphaFoldDB" id="A0AAD2DJC8"/>
<reference evidence="3" key="1">
    <citation type="submission" date="2023-05" db="EMBL/GenBank/DDBJ databases">
        <authorList>
            <person name="Huff M."/>
        </authorList>
    </citation>
    <scope>NUCLEOTIDE SEQUENCE</scope>
</reference>
<dbReference type="PANTHER" id="PTHR12874">
    <property type="entry name" value="F-BOX ONLY PROTEIN 48-RELATED"/>
    <property type="match status" value="1"/>
</dbReference>
<dbReference type="GO" id="GO:0005634">
    <property type="term" value="C:nucleus"/>
    <property type="evidence" value="ECO:0007669"/>
    <property type="project" value="UniProtKB-SubCell"/>
</dbReference>
<keyword evidence="4" id="KW-1185">Reference proteome</keyword>
<evidence type="ECO:0000313" key="3">
    <source>
        <dbReference type="EMBL" id="CAI9753491.1"/>
    </source>
</evidence>
<accession>A0AAD2DJC8</accession>
<dbReference type="Pfam" id="PF12937">
    <property type="entry name" value="F-box-like"/>
    <property type="match status" value="1"/>
</dbReference>
<dbReference type="GO" id="GO:0009740">
    <property type="term" value="P:gibberellic acid mediated signaling pathway"/>
    <property type="evidence" value="ECO:0007669"/>
    <property type="project" value="TreeGrafter"/>
</dbReference>
<keyword evidence="1" id="KW-0833">Ubl conjugation pathway</keyword>
<name>A0AAD2DJC8_9LAMI</name>